<feature type="compositionally biased region" description="Basic and acidic residues" evidence="2">
    <location>
        <begin position="1"/>
        <end position="10"/>
    </location>
</feature>
<keyword evidence="4" id="KW-0808">Transferase</keyword>
<dbReference type="Gene3D" id="3.90.550.10">
    <property type="entry name" value="Spore Coat Polysaccharide Biosynthesis Protein SpsA, Chain A"/>
    <property type="match status" value="1"/>
</dbReference>
<comment type="caution">
    <text evidence="4">The sequence shown here is derived from an EMBL/GenBank/DDBJ whole genome shotgun (WGS) entry which is preliminary data.</text>
</comment>
<dbReference type="InterPro" id="IPR029044">
    <property type="entry name" value="Nucleotide-diphossugar_trans"/>
</dbReference>
<dbReference type="AlphaFoldDB" id="A0A0P7XSZ3"/>
<dbReference type="InterPro" id="IPR001173">
    <property type="entry name" value="Glyco_trans_2-like"/>
</dbReference>
<evidence type="ECO:0000256" key="2">
    <source>
        <dbReference type="SAM" id="MobiDB-lite"/>
    </source>
</evidence>
<evidence type="ECO:0000313" key="4">
    <source>
        <dbReference type="EMBL" id="KPQ10620.1"/>
    </source>
</evidence>
<reference evidence="4 6" key="1">
    <citation type="submission" date="2015-09" db="EMBL/GenBank/DDBJ databases">
        <title>Identification and resolution of microdiversity through metagenomic sequencing of parallel consortia.</title>
        <authorList>
            <person name="Nelson W.C."/>
            <person name="Romine M.F."/>
            <person name="Lindemann S.R."/>
        </authorList>
    </citation>
    <scope>NUCLEOTIDE SEQUENCE [LARGE SCALE GENOMIC DNA]</scope>
    <source>
        <strain evidence="4">HL-109</strain>
    </source>
</reference>
<dbReference type="EMBL" id="FMBM01000001">
    <property type="protein sequence ID" value="SCC79324.1"/>
    <property type="molecule type" value="Genomic_DNA"/>
</dbReference>
<dbReference type="EMBL" id="LJSX01000014">
    <property type="protein sequence ID" value="KPQ10620.1"/>
    <property type="molecule type" value="Genomic_DNA"/>
</dbReference>
<feature type="region of interest" description="Disordered" evidence="2">
    <location>
        <begin position="1"/>
        <end position="21"/>
    </location>
</feature>
<accession>A0A0P7XSZ3</accession>
<sequence>MNQDPDKVPAKEQVPAGEQVPAARRRLPVSCTIIACDEADRIGRCIESVRDLVDDVVVVDSGSRDDTVAVAEAHGARVIFNAWPGYGPQKRFAEDAARHAWILSLDADEWLPREAREEIAALFAQGEPALAGFRFRIPTVYPGRARPRPFAGYHAHVRLYDRRRVRIPASLVHDAITFDPATMRLAKHPIHHESIRSLAHLVEKNIAYFHLQAVEMRRSKLTTLPRLLVEPVAVFAKYYFLRRHVTGGLFGLRYALTVAYIRSYRLAVLAGFFHARTEATRLGLEAGRGADAAQPPAQSRATE</sequence>
<proteinExistence type="inferred from homology"/>
<dbReference type="SUPFAM" id="SSF53448">
    <property type="entry name" value="Nucleotide-diphospho-sugar transferases"/>
    <property type="match status" value="1"/>
</dbReference>
<protein>
    <submittedName>
        <fullName evidence="5">Glycosyltransferase involved in cell wall bisynthesis</fullName>
    </submittedName>
    <submittedName>
        <fullName evidence="4">Glycosyltransferases involved in cell wall biogenesis</fullName>
    </submittedName>
</protein>
<dbReference type="STRING" id="1653334.GA0071312_0809"/>
<evidence type="ECO:0000313" key="7">
    <source>
        <dbReference type="Proteomes" id="UP000182800"/>
    </source>
</evidence>
<dbReference type="GO" id="GO:0016740">
    <property type="term" value="F:transferase activity"/>
    <property type="evidence" value="ECO:0007669"/>
    <property type="project" value="UniProtKB-KW"/>
</dbReference>
<organism evidence="4 6">
    <name type="scientific">Saliniramus fredricksonii</name>
    <dbReference type="NCBI Taxonomy" id="1653334"/>
    <lineage>
        <taxon>Bacteria</taxon>
        <taxon>Pseudomonadati</taxon>
        <taxon>Pseudomonadota</taxon>
        <taxon>Alphaproteobacteria</taxon>
        <taxon>Hyphomicrobiales</taxon>
        <taxon>Salinarimonadaceae</taxon>
        <taxon>Saliniramus</taxon>
    </lineage>
</organism>
<comment type="similarity">
    <text evidence="1">Belongs to the glycosyltransferase 2 family. WaaE/KdtX subfamily.</text>
</comment>
<dbReference type="OrthoDB" id="9815923at2"/>
<feature type="domain" description="Glycosyltransferase 2-like" evidence="3">
    <location>
        <begin position="31"/>
        <end position="155"/>
    </location>
</feature>
<dbReference type="PANTHER" id="PTHR43630">
    <property type="entry name" value="POLY-BETA-1,6-N-ACETYL-D-GLUCOSAMINE SYNTHASE"/>
    <property type="match status" value="1"/>
</dbReference>
<dbReference type="PANTHER" id="PTHR43630:SF2">
    <property type="entry name" value="GLYCOSYLTRANSFERASE"/>
    <property type="match status" value="1"/>
</dbReference>
<evidence type="ECO:0000259" key="3">
    <source>
        <dbReference type="Pfam" id="PF00535"/>
    </source>
</evidence>
<dbReference type="Proteomes" id="UP000182800">
    <property type="component" value="Unassembled WGS sequence"/>
</dbReference>
<dbReference type="Pfam" id="PF00535">
    <property type="entry name" value="Glycos_transf_2"/>
    <property type="match status" value="1"/>
</dbReference>
<dbReference type="CDD" id="cd02511">
    <property type="entry name" value="Beta4Glucosyltransferase"/>
    <property type="match status" value="1"/>
</dbReference>
<gene>
    <name evidence="5" type="ORF">GA0071312_0809</name>
    <name evidence="4" type="ORF">HLUCCO17_10270</name>
</gene>
<evidence type="ECO:0000313" key="5">
    <source>
        <dbReference type="EMBL" id="SCC79324.1"/>
    </source>
</evidence>
<name>A0A0P7XSZ3_9HYPH</name>
<dbReference type="RefSeq" id="WP_074443700.1">
    <property type="nucleotide sequence ID" value="NZ_FMBM01000001.1"/>
</dbReference>
<keyword evidence="7" id="KW-1185">Reference proteome</keyword>
<dbReference type="PATRIC" id="fig|1653334.4.peg.3383"/>
<reference evidence="5 7" key="2">
    <citation type="submission" date="2016-08" db="EMBL/GenBank/DDBJ databases">
        <authorList>
            <person name="Varghese N."/>
            <person name="Submissions Spin"/>
        </authorList>
    </citation>
    <scope>NUCLEOTIDE SEQUENCE [LARGE SCALE GENOMIC DNA]</scope>
    <source>
        <strain evidence="5 7">HL-109</strain>
    </source>
</reference>
<dbReference type="Proteomes" id="UP000050497">
    <property type="component" value="Unassembled WGS sequence"/>
</dbReference>
<evidence type="ECO:0000256" key="1">
    <source>
        <dbReference type="ARBA" id="ARBA00038494"/>
    </source>
</evidence>
<evidence type="ECO:0000313" key="6">
    <source>
        <dbReference type="Proteomes" id="UP000050497"/>
    </source>
</evidence>